<organism evidence="1 2">
    <name type="scientific">Helianthus annuus</name>
    <name type="common">Common sunflower</name>
    <dbReference type="NCBI Taxonomy" id="4232"/>
    <lineage>
        <taxon>Eukaryota</taxon>
        <taxon>Viridiplantae</taxon>
        <taxon>Streptophyta</taxon>
        <taxon>Embryophyta</taxon>
        <taxon>Tracheophyta</taxon>
        <taxon>Spermatophyta</taxon>
        <taxon>Magnoliopsida</taxon>
        <taxon>eudicotyledons</taxon>
        <taxon>Gunneridae</taxon>
        <taxon>Pentapetalae</taxon>
        <taxon>asterids</taxon>
        <taxon>campanulids</taxon>
        <taxon>Asterales</taxon>
        <taxon>Asteraceae</taxon>
        <taxon>Asteroideae</taxon>
        <taxon>Heliantheae alliance</taxon>
        <taxon>Heliantheae</taxon>
        <taxon>Helianthus</taxon>
    </lineage>
</organism>
<dbReference type="Gramene" id="mRNA:HanXRQr2_Chr07g0297021">
    <property type="protein sequence ID" value="CDS:HanXRQr2_Chr07g0297021.1"/>
    <property type="gene ID" value="HanXRQr2_Chr07g0297021"/>
</dbReference>
<dbReference type="Proteomes" id="UP000215914">
    <property type="component" value="Unassembled WGS sequence"/>
</dbReference>
<dbReference type="EMBL" id="MNCJ02000322">
    <property type="protein sequence ID" value="KAF5798787.1"/>
    <property type="molecule type" value="Genomic_DNA"/>
</dbReference>
<protein>
    <submittedName>
        <fullName evidence="1">Uncharacterized protein</fullName>
    </submittedName>
</protein>
<accession>A0A9K3NFN8</accession>
<reference evidence="1" key="2">
    <citation type="submission" date="2020-06" db="EMBL/GenBank/DDBJ databases">
        <title>Helianthus annuus Genome sequencing and assembly Release 2.</title>
        <authorList>
            <person name="Gouzy J."/>
            <person name="Langlade N."/>
            <person name="Munos S."/>
        </authorList>
    </citation>
    <scope>NUCLEOTIDE SEQUENCE</scope>
    <source>
        <tissue evidence="1">Leaves</tissue>
    </source>
</reference>
<evidence type="ECO:0000313" key="1">
    <source>
        <dbReference type="EMBL" id="KAF5798787.1"/>
    </source>
</evidence>
<dbReference type="AlphaFoldDB" id="A0A9K3NFN8"/>
<proteinExistence type="predicted"/>
<keyword evidence="2" id="KW-1185">Reference proteome</keyword>
<sequence>METQYSFAAHGDDVWSVLMINGKDEDFKIVSDPSKLSDNVATAANEFVTISGFSDVEMRLVSNGMIPDERAGWWFLR</sequence>
<reference evidence="1" key="1">
    <citation type="journal article" date="2017" name="Nature">
        <title>The sunflower genome provides insights into oil metabolism, flowering and Asterid evolution.</title>
        <authorList>
            <person name="Badouin H."/>
            <person name="Gouzy J."/>
            <person name="Grassa C.J."/>
            <person name="Murat F."/>
            <person name="Staton S.E."/>
            <person name="Cottret L."/>
            <person name="Lelandais-Briere C."/>
            <person name="Owens G.L."/>
            <person name="Carrere S."/>
            <person name="Mayjonade B."/>
            <person name="Legrand L."/>
            <person name="Gill N."/>
            <person name="Kane N.C."/>
            <person name="Bowers J.E."/>
            <person name="Hubner S."/>
            <person name="Bellec A."/>
            <person name="Berard A."/>
            <person name="Berges H."/>
            <person name="Blanchet N."/>
            <person name="Boniface M.C."/>
            <person name="Brunel D."/>
            <person name="Catrice O."/>
            <person name="Chaidir N."/>
            <person name="Claudel C."/>
            <person name="Donnadieu C."/>
            <person name="Faraut T."/>
            <person name="Fievet G."/>
            <person name="Helmstetter N."/>
            <person name="King M."/>
            <person name="Knapp S.J."/>
            <person name="Lai Z."/>
            <person name="Le Paslier M.C."/>
            <person name="Lippi Y."/>
            <person name="Lorenzon L."/>
            <person name="Mandel J.R."/>
            <person name="Marage G."/>
            <person name="Marchand G."/>
            <person name="Marquand E."/>
            <person name="Bret-Mestries E."/>
            <person name="Morien E."/>
            <person name="Nambeesan S."/>
            <person name="Nguyen T."/>
            <person name="Pegot-Espagnet P."/>
            <person name="Pouilly N."/>
            <person name="Raftis F."/>
            <person name="Sallet E."/>
            <person name="Schiex T."/>
            <person name="Thomas J."/>
            <person name="Vandecasteele C."/>
            <person name="Vares D."/>
            <person name="Vear F."/>
            <person name="Vautrin S."/>
            <person name="Crespi M."/>
            <person name="Mangin B."/>
            <person name="Burke J.M."/>
            <person name="Salse J."/>
            <person name="Munos S."/>
            <person name="Vincourt P."/>
            <person name="Rieseberg L.H."/>
            <person name="Langlade N.B."/>
        </authorList>
    </citation>
    <scope>NUCLEOTIDE SEQUENCE</scope>
    <source>
        <tissue evidence="1">Leaves</tissue>
    </source>
</reference>
<gene>
    <name evidence="1" type="ORF">HanXRQr2_Chr07g0297021</name>
</gene>
<comment type="caution">
    <text evidence="1">The sequence shown here is derived from an EMBL/GenBank/DDBJ whole genome shotgun (WGS) entry which is preliminary data.</text>
</comment>
<name>A0A9K3NFN8_HELAN</name>
<evidence type="ECO:0000313" key="2">
    <source>
        <dbReference type="Proteomes" id="UP000215914"/>
    </source>
</evidence>